<evidence type="ECO:0000256" key="3">
    <source>
        <dbReference type="SAM" id="SignalP"/>
    </source>
</evidence>
<comment type="caution">
    <text evidence="5">The sequence shown here is derived from an EMBL/GenBank/DDBJ whole genome shotgun (WGS) entry which is preliminary data.</text>
</comment>
<dbReference type="InterPro" id="IPR051477">
    <property type="entry name" value="Expansin_CellWall"/>
</dbReference>
<dbReference type="SUPFAM" id="SSF50685">
    <property type="entry name" value="Barwin-like endoglucanases"/>
    <property type="match status" value="1"/>
</dbReference>
<protein>
    <recommendedName>
        <fullName evidence="4">RlpA-like protein double-psi beta-barrel domain-containing protein</fullName>
    </recommendedName>
</protein>
<dbReference type="CDD" id="cd22191">
    <property type="entry name" value="DPBB_RlpA_EXP_N-like"/>
    <property type="match status" value="1"/>
</dbReference>
<feature type="domain" description="RlpA-like protein double-psi beta-barrel" evidence="4">
    <location>
        <begin position="135"/>
        <end position="232"/>
    </location>
</feature>
<evidence type="ECO:0000313" key="6">
    <source>
        <dbReference type="Proteomes" id="UP001307849"/>
    </source>
</evidence>
<dbReference type="Proteomes" id="UP001307849">
    <property type="component" value="Unassembled WGS sequence"/>
</dbReference>
<dbReference type="InterPro" id="IPR009009">
    <property type="entry name" value="RlpA-like_DPBB"/>
</dbReference>
<evidence type="ECO:0000259" key="4">
    <source>
        <dbReference type="Pfam" id="PF03330"/>
    </source>
</evidence>
<proteinExistence type="predicted"/>
<dbReference type="AlphaFoldDB" id="A0AAN8MX46"/>
<dbReference type="EMBL" id="JAVHJM010000013">
    <property type="protein sequence ID" value="KAK6499231.1"/>
    <property type="molecule type" value="Genomic_DNA"/>
</dbReference>
<dbReference type="Gene3D" id="2.40.40.10">
    <property type="entry name" value="RlpA-like domain"/>
    <property type="match status" value="1"/>
</dbReference>
<accession>A0AAN8MX46</accession>
<sequence length="236" mass="24301">MQFGYKSLLALAAITELASASAAVDMLQKRDAVVYVQQEILEIVAFTSTVWVAPPPPPSETPTPEPEPVVEPTPTPEPVVEPTPTPEPIIAAQPTPAPIPVVVPPEPSPSPSPSPEPVVEEPPSSGGSGSGSYSGKATFYDAGLGSCGETHTNGDLICALSKATMSLTAGANPNLNPMCGTKIRVMSDLNPTGVIVTIVDTCPGCAGAYDLDLTPAVFDQLGDPLAGVIQVTWDYV</sequence>
<dbReference type="PANTHER" id="PTHR31836:SF28">
    <property type="entry name" value="SRCR DOMAIN-CONTAINING PROTEIN-RELATED"/>
    <property type="match status" value="1"/>
</dbReference>
<reference evidence="5 6" key="1">
    <citation type="submission" date="2019-10" db="EMBL/GenBank/DDBJ databases">
        <authorList>
            <person name="Palmer J.M."/>
        </authorList>
    </citation>
    <scope>NUCLEOTIDE SEQUENCE [LARGE SCALE GENOMIC DNA]</scope>
    <source>
        <strain evidence="5 6">TWF506</strain>
    </source>
</reference>
<feature type="compositionally biased region" description="Pro residues" evidence="2">
    <location>
        <begin position="95"/>
        <end position="116"/>
    </location>
</feature>
<feature type="region of interest" description="Disordered" evidence="2">
    <location>
        <begin position="51"/>
        <end position="133"/>
    </location>
</feature>
<evidence type="ECO:0000256" key="1">
    <source>
        <dbReference type="ARBA" id="ARBA00022729"/>
    </source>
</evidence>
<evidence type="ECO:0000256" key="2">
    <source>
        <dbReference type="SAM" id="MobiDB-lite"/>
    </source>
</evidence>
<name>A0AAN8MX46_9PEZI</name>
<dbReference type="Pfam" id="PF03330">
    <property type="entry name" value="DPBB_1"/>
    <property type="match status" value="1"/>
</dbReference>
<evidence type="ECO:0000313" key="5">
    <source>
        <dbReference type="EMBL" id="KAK6499231.1"/>
    </source>
</evidence>
<dbReference type="InterPro" id="IPR036908">
    <property type="entry name" value="RlpA-like_sf"/>
</dbReference>
<keyword evidence="1 3" id="KW-0732">Signal</keyword>
<organism evidence="5 6">
    <name type="scientific">Arthrobotrys conoides</name>
    <dbReference type="NCBI Taxonomy" id="74498"/>
    <lineage>
        <taxon>Eukaryota</taxon>
        <taxon>Fungi</taxon>
        <taxon>Dikarya</taxon>
        <taxon>Ascomycota</taxon>
        <taxon>Pezizomycotina</taxon>
        <taxon>Orbiliomycetes</taxon>
        <taxon>Orbiliales</taxon>
        <taxon>Orbiliaceae</taxon>
        <taxon>Arthrobotrys</taxon>
    </lineage>
</organism>
<feature type="compositionally biased region" description="Pro residues" evidence="2">
    <location>
        <begin position="53"/>
        <end position="87"/>
    </location>
</feature>
<keyword evidence="6" id="KW-1185">Reference proteome</keyword>
<dbReference type="PANTHER" id="PTHR31836">
    <property type="match status" value="1"/>
</dbReference>
<gene>
    <name evidence="5" type="ORF">TWF506_003859</name>
</gene>
<feature type="signal peptide" evidence="3">
    <location>
        <begin position="1"/>
        <end position="22"/>
    </location>
</feature>
<feature type="chain" id="PRO_5042884562" description="RlpA-like protein double-psi beta-barrel domain-containing protein" evidence="3">
    <location>
        <begin position="23"/>
        <end position="236"/>
    </location>
</feature>